<dbReference type="EMBL" id="CDSC02000105">
    <property type="protein sequence ID" value="SEH69165.1"/>
    <property type="molecule type" value="Genomic_DNA"/>
</dbReference>
<evidence type="ECO:0000313" key="1">
    <source>
        <dbReference type="EMBL" id="SEH69165.1"/>
    </source>
</evidence>
<protein>
    <submittedName>
        <fullName evidence="1">Uncharacterized protein</fullName>
    </submittedName>
</protein>
<dbReference type="AlphaFoldDB" id="A0A1H6KCJ8"/>
<organism evidence="1 2">
    <name type="scientific">Bathymodiolus azoricus thioautotrophic gill symbiont</name>
    <dbReference type="NCBI Taxonomy" id="235205"/>
    <lineage>
        <taxon>Bacteria</taxon>
        <taxon>Pseudomonadati</taxon>
        <taxon>Pseudomonadota</taxon>
        <taxon>Gammaproteobacteria</taxon>
        <taxon>sulfur-oxidizing symbionts</taxon>
    </lineage>
</organism>
<proteinExistence type="predicted"/>
<sequence>MDFYPLVFNKSQKKVDADHFFNDKDALLIDEVSTWLK</sequence>
<accession>A0A1H6KCJ8</accession>
<gene>
    <name evidence="1" type="ORF">BAZSYMA_ACONTIG00026_12</name>
</gene>
<evidence type="ECO:0000313" key="2">
    <source>
        <dbReference type="Proteomes" id="UP000198988"/>
    </source>
</evidence>
<dbReference type="Proteomes" id="UP000198988">
    <property type="component" value="Unassembled WGS sequence"/>
</dbReference>
<name>A0A1H6KCJ8_9GAMM</name>
<reference evidence="2" key="1">
    <citation type="submission" date="2016-06" db="EMBL/GenBank/DDBJ databases">
        <authorList>
            <person name="Petersen J."/>
            <person name="Sayavedra L."/>
        </authorList>
    </citation>
    <scope>NUCLEOTIDE SEQUENCE [LARGE SCALE GENOMIC DNA]</scope>
    <source>
        <strain evidence="2">BazSymA</strain>
    </source>
</reference>